<dbReference type="PANTHER" id="PTHR23086">
    <property type="entry name" value="PHOSPHATIDYLINOSITOL-4-PHOSPHATE 5-KINASE"/>
    <property type="match status" value="1"/>
</dbReference>
<dbReference type="InterPro" id="IPR023610">
    <property type="entry name" value="PInositol-4/5-P-5/4-kinase"/>
</dbReference>
<evidence type="ECO:0000256" key="2">
    <source>
        <dbReference type="SAM" id="MobiDB-lite"/>
    </source>
</evidence>
<dbReference type="PROSITE" id="PS50003">
    <property type="entry name" value="PH_DOMAIN"/>
    <property type="match status" value="1"/>
</dbReference>
<dbReference type="GO" id="GO:0005524">
    <property type="term" value="F:ATP binding"/>
    <property type="evidence" value="ECO:0007669"/>
    <property type="project" value="UniProtKB-UniRule"/>
</dbReference>
<accession>A0A7S4N8D1</accession>
<evidence type="ECO:0000256" key="1">
    <source>
        <dbReference type="PROSITE-ProRule" id="PRU00781"/>
    </source>
</evidence>
<dbReference type="AlphaFoldDB" id="A0A7S4N8D1"/>
<dbReference type="SUPFAM" id="SSF50156">
    <property type="entry name" value="PDZ domain-like"/>
    <property type="match status" value="1"/>
</dbReference>
<dbReference type="Pfam" id="PF01504">
    <property type="entry name" value="PIP5K"/>
    <property type="match status" value="1"/>
</dbReference>
<dbReference type="SMART" id="SM00330">
    <property type="entry name" value="PIPKc"/>
    <property type="match status" value="1"/>
</dbReference>
<protein>
    <recommendedName>
        <fullName evidence="7">PDZ domain-containing protein</fullName>
    </recommendedName>
</protein>
<dbReference type="SUPFAM" id="SSF50729">
    <property type="entry name" value="PH domain-like"/>
    <property type="match status" value="1"/>
</dbReference>
<dbReference type="GO" id="GO:0016308">
    <property type="term" value="F:1-phosphatidylinositol-4-phosphate 5-kinase activity"/>
    <property type="evidence" value="ECO:0007669"/>
    <property type="project" value="TreeGrafter"/>
</dbReference>
<dbReference type="InterPro" id="IPR027484">
    <property type="entry name" value="PInositol-4-P-5-kinase_N"/>
</dbReference>
<sequence length="1139" mass="130619">MLEFAEELETEQIYQWEEDERYYDLIAARKVEDSLRETERSLLVTPNWEGDDVKEEQAAADEINEQDEASRLWAIRIAAMQQELEEEQMQEGTESDHIGDHRESFSEKNDNQYHEVLDSEFLKRPYRILQHDTHREMLMTLHNLVQGIKKSAKIARAETTSEMKDVKELSEVHEFNVRSQSGGGAVQLVRSYAPKSFSRIRTVLGLGYESFARTLDDTEVFFQSGHFFFSNRSSLLFQMIDEETVKLILSLTKSYSDYVHHNALTILPHWYGLFRVSRSGMKTFYFLLTSNIFYTVDKIDVLYDIRGVADTSLNFEHRCGHHYVFPLGTREDCDAIKDVWKVAVDQHKDKLFDDNALLNKMRNSVDLFQSSPLILHPSERAELLETLRRDTLWLDSHQLYDYSILIGAHHCSPFDKHALQNMETGLGNKFGGLSVYEDSFRVQIVGPFRRWTLADNVKGVGASLYSSSSAVQPAAYSRRLRERMFECLLEFDKHINFDHFCMLKTELFKDIIKKSRQKHLPAERKVKKTGSLMRAAKAMSRIGSLFSGKQQTMRKAKDGQTQEQEQEQQEDPPAHRRLSRKMVRLSLKGEEGMEGESMSKPRVSLGDLKPGLGLMLGTSKDGRVMVTNCLPGRSAYRSGKIMKGDLLTWVGRPGEDEWSWTDVSRKTSTEVAALLVGKEGDIICLRLRRTAEDGQVKGVDFEVILEFLPSENVLHFRKNRTQEEKALAMTEIAGHLLKALQSRQPDDTDPLIYGAALPVLENLDELWEDPEDGKVHSIEELVERCVEGSYLLYRSAELPREDEDFLPVGVVYNMNGVAVQNLVHVVNVGEGAARGREVWLNVRNWITINRAPWMTSPDRLKENNEIFPSFVQLVEALDELKKLIDLSDPPLKKIEVIEERIPTPPPPEIPKVKTLYDVWMEKQGKKHAQKLHRDHDRLVPIHPRARNIRQEDKTNIDLSGAVLSGIVKPNEVLNHMSAYYPIEMGKVIDKIATTLHQDISVFTMQEAVAELLQKKGLTEVKSDLFMLKSGTTGEKVDDWRKRMFVMRENFLCFNSEKQEGVLKRVADIKGVTDCEVKTMGPFSFGIILYRVNEGIVEFVIKIATDDESDFRMWLMSMATVSEAVSRAYLRAFPAEDIQM</sequence>
<dbReference type="PROSITE" id="PS51455">
    <property type="entry name" value="PIPK"/>
    <property type="match status" value="1"/>
</dbReference>
<evidence type="ECO:0000313" key="6">
    <source>
        <dbReference type="EMBL" id="CAE2271452.1"/>
    </source>
</evidence>
<dbReference type="Gene3D" id="2.30.42.10">
    <property type="match status" value="1"/>
</dbReference>
<dbReference type="PANTHER" id="PTHR23086:SF8">
    <property type="entry name" value="PHOSPHATIDYLINOSITOL 5-PHOSPHATE 4-KINASE, ISOFORM A"/>
    <property type="match status" value="1"/>
</dbReference>
<evidence type="ECO:0008006" key="7">
    <source>
        <dbReference type="Google" id="ProtNLM"/>
    </source>
</evidence>
<dbReference type="EMBL" id="HBKN01009007">
    <property type="protein sequence ID" value="CAE2271452.1"/>
    <property type="molecule type" value="Transcribed_RNA"/>
</dbReference>
<dbReference type="GO" id="GO:0046854">
    <property type="term" value="P:phosphatidylinositol phosphate biosynthetic process"/>
    <property type="evidence" value="ECO:0007669"/>
    <property type="project" value="TreeGrafter"/>
</dbReference>
<feature type="domain" description="PIPK" evidence="5">
    <location>
        <begin position="125"/>
        <end position="488"/>
    </location>
</feature>
<keyword evidence="1" id="KW-0547">Nucleotide-binding</keyword>
<dbReference type="Pfam" id="PF00169">
    <property type="entry name" value="PH"/>
    <property type="match status" value="1"/>
</dbReference>
<dbReference type="InterPro" id="IPR001478">
    <property type="entry name" value="PDZ"/>
</dbReference>
<dbReference type="InterPro" id="IPR001849">
    <property type="entry name" value="PH_domain"/>
</dbReference>
<evidence type="ECO:0000259" key="5">
    <source>
        <dbReference type="PROSITE" id="PS51455"/>
    </source>
</evidence>
<proteinExistence type="predicted"/>
<dbReference type="InterPro" id="IPR002498">
    <property type="entry name" value="PInositol-4-P-4/5-kinase_core"/>
</dbReference>
<organism evidence="6">
    <name type="scientific">Guillardia theta</name>
    <name type="common">Cryptophyte</name>
    <name type="synonym">Cryptomonas phi</name>
    <dbReference type="NCBI Taxonomy" id="55529"/>
    <lineage>
        <taxon>Eukaryota</taxon>
        <taxon>Cryptophyceae</taxon>
        <taxon>Pyrenomonadales</taxon>
        <taxon>Geminigeraceae</taxon>
        <taxon>Guillardia</taxon>
    </lineage>
</organism>
<dbReference type="InterPro" id="IPR027483">
    <property type="entry name" value="PInositol-4-P-4/5-kinase_C_sf"/>
</dbReference>
<dbReference type="Gene3D" id="3.30.810.10">
    <property type="entry name" value="2-Layer Sandwich"/>
    <property type="match status" value="1"/>
</dbReference>
<dbReference type="Gene3D" id="3.30.800.10">
    <property type="entry name" value="Phosphatidylinositol Phosphate Kinase II Beta"/>
    <property type="match status" value="1"/>
</dbReference>
<keyword evidence="1" id="KW-0418">Kinase</keyword>
<dbReference type="SUPFAM" id="SSF56104">
    <property type="entry name" value="SAICAR synthase-like"/>
    <property type="match status" value="1"/>
</dbReference>
<feature type="domain" description="PDZ" evidence="4">
    <location>
        <begin position="602"/>
        <end position="691"/>
    </location>
</feature>
<evidence type="ECO:0000259" key="4">
    <source>
        <dbReference type="PROSITE" id="PS50106"/>
    </source>
</evidence>
<feature type="domain" description="PH" evidence="3">
    <location>
        <begin position="1019"/>
        <end position="1122"/>
    </location>
</feature>
<keyword evidence="1" id="KW-0067">ATP-binding</keyword>
<dbReference type="InterPro" id="IPR036034">
    <property type="entry name" value="PDZ_sf"/>
</dbReference>
<dbReference type="SMART" id="SM00233">
    <property type="entry name" value="PH"/>
    <property type="match status" value="1"/>
</dbReference>
<dbReference type="Gene3D" id="2.30.29.30">
    <property type="entry name" value="Pleckstrin-homology domain (PH domain)/Phosphotyrosine-binding domain (PTB)"/>
    <property type="match status" value="1"/>
</dbReference>
<dbReference type="InterPro" id="IPR011993">
    <property type="entry name" value="PH-like_dom_sf"/>
</dbReference>
<reference evidence="6" key="1">
    <citation type="submission" date="2021-01" db="EMBL/GenBank/DDBJ databases">
        <authorList>
            <person name="Corre E."/>
            <person name="Pelletier E."/>
            <person name="Niang G."/>
            <person name="Scheremetjew M."/>
            <person name="Finn R."/>
            <person name="Kale V."/>
            <person name="Holt S."/>
            <person name="Cochrane G."/>
            <person name="Meng A."/>
            <person name="Brown T."/>
            <person name="Cohen L."/>
        </authorList>
    </citation>
    <scope>NUCLEOTIDE SEQUENCE</scope>
    <source>
        <strain evidence="6">CCMP 2712</strain>
    </source>
</reference>
<dbReference type="GO" id="GO:0005886">
    <property type="term" value="C:plasma membrane"/>
    <property type="evidence" value="ECO:0007669"/>
    <property type="project" value="TreeGrafter"/>
</dbReference>
<evidence type="ECO:0000259" key="3">
    <source>
        <dbReference type="PROSITE" id="PS50003"/>
    </source>
</evidence>
<feature type="region of interest" description="Disordered" evidence="2">
    <location>
        <begin position="544"/>
        <end position="580"/>
    </location>
</feature>
<gene>
    <name evidence="6" type="ORF">GTHE00462_LOCUS7078</name>
</gene>
<name>A0A7S4N8D1_GUITH</name>
<dbReference type="PROSITE" id="PS50106">
    <property type="entry name" value="PDZ"/>
    <property type="match status" value="1"/>
</dbReference>
<keyword evidence="1" id="KW-0808">Transferase</keyword>